<protein>
    <submittedName>
        <fullName evidence="2">Uncharacterized protein</fullName>
    </submittedName>
</protein>
<organism evidence="2 3">
    <name type="scientific">Prorocentrum cordatum</name>
    <dbReference type="NCBI Taxonomy" id="2364126"/>
    <lineage>
        <taxon>Eukaryota</taxon>
        <taxon>Sar</taxon>
        <taxon>Alveolata</taxon>
        <taxon>Dinophyceae</taxon>
        <taxon>Prorocentrales</taxon>
        <taxon>Prorocentraceae</taxon>
        <taxon>Prorocentrum</taxon>
    </lineage>
</organism>
<feature type="compositionally biased region" description="Basic and acidic residues" evidence="1">
    <location>
        <begin position="73"/>
        <end position="87"/>
    </location>
</feature>
<feature type="region of interest" description="Disordered" evidence="1">
    <location>
        <begin position="73"/>
        <end position="93"/>
    </location>
</feature>
<dbReference type="Proteomes" id="UP001189429">
    <property type="component" value="Unassembled WGS sequence"/>
</dbReference>
<name>A0ABN9SKR1_9DINO</name>
<feature type="non-terminal residue" evidence="2">
    <location>
        <position position="980"/>
    </location>
</feature>
<dbReference type="EMBL" id="CAUYUJ010011670">
    <property type="protein sequence ID" value="CAK0832386.1"/>
    <property type="molecule type" value="Genomic_DNA"/>
</dbReference>
<proteinExistence type="predicted"/>
<feature type="region of interest" description="Disordered" evidence="1">
    <location>
        <begin position="301"/>
        <end position="359"/>
    </location>
</feature>
<sequence length="980" mass="107588">MEGELTQILGEFTVDPAISNMLVQRGCLKLWQFVEFVDDIKDWTGILPSMEPAITDRTPVAALRRACKAAAQRDEERSRWGKDKPGEDMGAPIDPVTRRTIIEAHAELYRFPIQLTRQPSDSLLGRLHRGRKRGTYTVINLAKITSVASQSVHTKHFEVVPGIAFSLGSHGHLPDIGDNSKALSAAQWLLNLRILYNGYSIVGIRRCLNQKSEEVLWCSWPLVSHFVDTLVDLATTNVPGSKVRPNLGALQLAELQFRTRIVDLLRQNPAGRNISFDGAFQQTFIEKQGLFHFAAPPAPVTQAAGSGGRGSGQPQKRQYGGSGDGAQSRRRTGSAAGGSGPGKAGLAAGGEMRPRPRFARFDGSGAPICPDYNTVGCSQQRCRHKQHKVVHCSDVWGCYGAHPRWDHERGQAVRVAGLAGYSGRQPRGRAVGRLVPDLPPAEFIEFALTQVVHPLAQPCPLPARLVQCVQRAAGLRGGIVQLRWDLYSALLRKQAESTPSYNSWKASLSADQALLHGHWNFPLPPEFWQQVPARNAALVGRCGPTGDSALDERACEKTYEEFALNLMEGPFDTLEACPGKDKVLVRRKPRWQDSDVRNIDDCSENNIDATFGSYETYRPAGVDHHVSVVRLWEELCPGTRLKGFVADLWKHFRQVLVGLNLVVAFWCTRAHRVRFGRLRGSPFGAAACVQTCARLPMAMCALLQHHLLVPVQHCQDDHHCVEPDYSVAQAWALLKLFYEMIGPKLAAPGGPKFPLPAYQFKLLGTWSDLSASPREIRVLPARIEAICSELSSVRDTERLSSGLAAELHGKLAFAAGQLFGRFGRVHLGPFKRRQCSRHGHDTLNDSILAAIKFWLSALPLGPFRVVPPGPGAPFVITMSDGEGSGSIAAAIWSPLAAGGRACPRWFQMDLPREVLADWAQNEGTDANRQINKIECVAPAVCCSTWPELPRGSLWLHFINNDGALACLVSGTSRSSSIMGR</sequence>
<accession>A0ABN9SKR1</accession>
<gene>
    <name evidence="2" type="ORF">PCOR1329_LOCUS30412</name>
</gene>
<evidence type="ECO:0000313" key="2">
    <source>
        <dbReference type="EMBL" id="CAK0832386.1"/>
    </source>
</evidence>
<comment type="caution">
    <text evidence="2">The sequence shown here is derived from an EMBL/GenBank/DDBJ whole genome shotgun (WGS) entry which is preliminary data.</text>
</comment>
<evidence type="ECO:0000313" key="3">
    <source>
        <dbReference type="Proteomes" id="UP001189429"/>
    </source>
</evidence>
<evidence type="ECO:0000256" key="1">
    <source>
        <dbReference type="SAM" id="MobiDB-lite"/>
    </source>
</evidence>
<keyword evidence="3" id="KW-1185">Reference proteome</keyword>
<reference evidence="2" key="1">
    <citation type="submission" date="2023-10" db="EMBL/GenBank/DDBJ databases">
        <authorList>
            <person name="Chen Y."/>
            <person name="Shah S."/>
            <person name="Dougan E. K."/>
            <person name="Thang M."/>
            <person name="Chan C."/>
        </authorList>
    </citation>
    <scope>NUCLEOTIDE SEQUENCE [LARGE SCALE GENOMIC DNA]</scope>
</reference>